<protein>
    <submittedName>
        <fullName evidence="3">Cold shock domain-containing protein</fullName>
    </submittedName>
</protein>
<dbReference type="InterPro" id="IPR011129">
    <property type="entry name" value="CSD"/>
</dbReference>
<dbReference type="InterPro" id="IPR012340">
    <property type="entry name" value="NA-bd_OB-fold"/>
</dbReference>
<dbReference type="SMART" id="SM00357">
    <property type="entry name" value="CSP"/>
    <property type="match status" value="1"/>
</dbReference>
<dbReference type="PROSITE" id="PS00352">
    <property type="entry name" value="CSD_1"/>
    <property type="match status" value="1"/>
</dbReference>
<feature type="domain" description="CSD" evidence="2">
    <location>
        <begin position="49"/>
        <end position="114"/>
    </location>
</feature>
<dbReference type="Pfam" id="PF00313">
    <property type="entry name" value="CSD"/>
    <property type="match status" value="1"/>
</dbReference>
<evidence type="ECO:0000256" key="1">
    <source>
        <dbReference type="RuleBase" id="RU000408"/>
    </source>
</evidence>
<comment type="subcellular location">
    <subcellularLocation>
        <location evidence="1">Cytoplasm</location>
    </subcellularLocation>
</comment>
<keyword evidence="4" id="KW-1185">Reference proteome</keyword>
<evidence type="ECO:0000313" key="4">
    <source>
        <dbReference type="Proteomes" id="UP001235064"/>
    </source>
</evidence>
<gene>
    <name evidence="3" type="ORF">QSV35_04875</name>
</gene>
<comment type="caution">
    <text evidence="3">The sequence shown here is derived from an EMBL/GenBank/DDBJ whole genome shotgun (WGS) entry which is preliminary data.</text>
</comment>
<proteinExistence type="predicted"/>
<reference evidence="3 4" key="1">
    <citation type="submission" date="2023-06" db="EMBL/GenBank/DDBJ databases">
        <title>Microbacterium sp. nov., isolated from a waste landfill.</title>
        <authorList>
            <person name="Wen W."/>
        </authorList>
    </citation>
    <scope>NUCLEOTIDE SEQUENCE [LARGE SCALE GENOMIC DNA]</scope>
    <source>
        <strain evidence="3 4">ASV49</strain>
    </source>
</reference>
<dbReference type="PROSITE" id="PS51857">
    <property type="entry name" value="CSD_2"/>
    <property type="match status" value="1"/>
</dbReference>
<dbReference type="InterPro" id="IPR002059">
    <property type="entry name" value="CSP_DNA-bd"/>
</dbReference>
<dbReference type="Proteomes" id="UP001235064">
    <property type="component" value="Unassembled WGS sequence"/>
</dbReference>
<dbReference type="SUPFAM" id="SSF50249">
    <property type="entry name" value="Nucleic acid-binding proteins"/>
    <property type="match status" value="1"/>
</dbReference>
<dbReference type="Gene3D" id="2.40.50.140">
    <property type="entry name" value="Nucleic acid-binding proteins"/>
    <property type="match status" value="1"/>
</dbReference>
<sequence length="116" mass="12987">MNPSDRLKSRVHVRGDGIRELLIDRVPEPEQPRLRRAHPRLINSRRVPSQAGVVARFFAQKEFGFISPDDGGPDVFFHLSNVPADQRERVTHGARLAYNTGRGQKGPVANDIQIVG</sequence>
<evidence type="ECO:0000259" key="2">
    <source>
        <dbReference type="PROSITE" id="PS51857"/>
    </source>
</evidence>
<name>A0ABT7MW21_9MICO</name>
<accession>A0ABT7MW21</accession>
<organism evidence="3 4">
    <name type="scientific">Microbacterium candidum</name>
    <dbReference type="NCBI Taxonomy" id="3041922"/>
    <lineage>
        <taxon>Bacteria</taxon>
        <taxon>Bacillati</taxon>
        <taxon>Actinomycetota</taxon>
        <taxon>Actinomycetes</taxon>
        <taxon>Micrococcales</taxon>
        <taxon>Microbacteriaceae</taxon>
        <taxon>Microbacterium</taxon>
    </lineage>
</organism>
<dbReference type="EMBL" id="JASXSZ010000001">
    <property type="protein sequence ID" value="MDL9978655.1"/>
    <property type="molecule type" value="Genomic_DNA"/>
</dbReference>
<dbReference type="RefSeq" id="WP_286287820.1">
    <property type="nucleotide sequence ID" value="NZ_JASXSZ010000001.1"/>
</dbReference>
<evidence type="ECO:0000313" key="3">
    <source>
        <dbReference type="EMBL" id="MDL9978655.1"/>
    </source>
</evidence>
<dbReference type="CDD" id="cd04458">
    <property type="entry name" value="CSP_CDS"/>
    <property type="match status" value="1"/>
</dbReference>
<dbReference type="InterPro" id="IPR019844">
    <property type="entry name" value="CSD_CS"/>
</dbReference>